<reference evidence="4 5" key="1">
    <citation type="submission" date="2022-02" db="EMBL/GenBank/DDBJ databases">
        <title>Paenibacillus sp. MBLB1776 Whole Genome Shotgun Sequencing.</title>
        <authorList>
            <person name="Hwang C.Y."/>
            <person name="Cho E.-S."/>
            <person name="Seo M.-J."/>
        </authorList>
    </citation>
    <scope>NUCLEOTIDE SEQUENCE [LARGE SCALE GENOMIC DNA]</scope>
    <source>
        <strain evidence="4 5">MBLB1776</strain>
    </source>
</reference>
<evidence type="ECO:0000313" key="5">
    <source>
        <dbReference type="Proteomes" id="UP001305702"/>
    </source>
</evidence>
<proteinExistence type="predicted"/>
<dbReference type="AlphaFoldDB" id="A0AA96LH88"/>
<keyword evidence="1 2" id="KW-0238">DNA-binding</keyword>
<sequence length="220" mass="25461">MRKIEPEERQRMRQAYAKKIIKAVRTQGFQSLTIQDLADLMNMSRASLYNYFSSKEDIITEAAEVCMAYIREADQTISNEALPYPIRLQKVFEQAVFSAIYASDVFLHDLQTSCPLLFETKTASEKERLASLHSFYRGGMQKGIFHELNPSILIMQDEVVLRKMLSSSFLMEEGLSLKQALYDYYEAKKVQLVRPEHLPDQDHSSLHEGIERILRKLAET</sequence>
<gene>
    <name evidence="4" type="ORF">MJA45_28105</name>
</gene>
<dbReference type="EMBL" id="CP130318">
    <property type="protein sequence ID" value="WNQ11417.1"/>
    <property type="molecule type" value="Genomic_DNA"/>
</dbReference>
<dbReference type="SUPFAM" id="SSF46689">
    <property type="entry name" value="Homeodomain-like"/>
    <property type="match status" value="1"/>
</dbReference>
<evidence type="ECO:0000259" key="3">
    <source>
        <dbReference type="PROSITE" id="PS50977"/>
    </source>
</evidence>
<evidence type="ECO:0000256" key="1">
    <source>
        <dbReference type="ARBA" id="ARBA00023125"/>
    </source>
</evidence>
<dbReference type="Proteomes" id="UP001305702">
    <property type="component" value="Chromosome"/>
</dbReference>
<feature type="domain" description="HTH tetR-type" evidence="3">
    <location>
        <begin position="10"/>
        <end position="70"/>
    </location>
</feature>
<name>A0AA96LH88_9BACL</name>
<evidence type="ECO:0000313" key="4">
    <source>
        <dbReference type="EMBL" id="WNQ11417.1"/>
    </source>
</evidence>
<keyword evidence="5" id="KW-1185">Reference proteome</keyword>
<dbReference type="PROSITE" id="PS50977">
    <property type="entry name" value="HTH_TETR_2"/>
    <property type="match status" value="1"/>
</dbReference>
<evidence type="ECO:0000256" key="2">
    <source>
        <dbReference type="PROSITE-ProRule" id="PRU00335"/>
    </source>
</evidence>
<dbReference type="InterPro" id="IPR050624">
    <property type="entry name" value="HTH-type_Tx_Regulator"/>
</dbReference>
<dbReference type="Gene3D" id="1.10.357.10">
    <property type="entry name" value="Tetracycline Repressor, domain 2"/>
    <property type="match status" value="1"/>
</dbReference>
<dbReference type="Pfam" id="PF00440">
    <property type="entry name" value="TetR_N"/>
    <property type="match status" value="1"/>
</dbReference>
<dbReference type="InterPro" id="IPR001647">
    <property type="entry name" value="HTH_TetR"/>
</dbReference>
<dbReference type="KEGG" id="paun:MJA45_28105"/>
<feature type="DNA-binding region" description="H-T-H motif" evidence="2">
    <location>
        <begin position="33"/>
        <end position="52"/>
    </location>
</feature>
<dbReference type="PANTHER" id="PTHR43479">
    <property type="entry name" value="ACREF/ENVCD OPERON REPRESSOR-RELATED"/>
    <property type="match status" value="1"/>
</dbReference>
<dbReference type="InterPro" id="IPR009057">
    <property type="entry name" value="Homeodomain-like_sf"/>
</dbReference>
<dbReference type="PANTHER" id="PTHR43479:SF11">
    <property type="entry name" value="ACREF_ENVCD OPERON REPRESSOR-RELATED"/>
    <property type="match status" value="1"/>
</dbReference>
<organism evidence="4 5">
    <name type="scientific">Paenibacillus aurantius</name>
    <dbReference type="NCBI Taxonomy" id="2918900"/>
    <lineage>
        <taxon>Bacteria</taxon>
        <taxon>Bacillati</taxon>
        <taxon>Bacillota</taxon>
        <taxon>Bacilli</taxon>
        <taxon>Bacillales</taxon>
        <taxon>Paenibacillaceae</taxon>
        <taxon>Paenibacillus</taxon>
    </lineage>
</organism>
<dbReference type="GO" id="GO:0003677">
    <property type="term" value="F:DNA binding"/>
    <property type="evidence" value="ECO:0007669"/>
    <property type="project" value="UniProtKB-UniRule"/>
</dbReference>
<accession>A0AA96LH88</accession>
<dbReference type="RefSeq" id="WP_315605193.1">
    <property type="nucleotide sequence ID" value="NZ_CP130318.1"/>
</dbReference>
<protein>
    <submittedName>
        <fullName evidence="4">TetR/AcrR family transcriptional regulator</fullName>
    </submittedName>
</protein>